<feature type="compositionally biased region" description="Low complexity" evidence="2">
    <location>
        <begin position="97"/>
        <end position="106"/>
    </location>
</feature>
<evidence type="ECO:0000256" key="1">
    <source>
        <dbReference type="SAM" id="Coils"/>
    </source>
</evidence>
<dbReference type="GO" id="GO:0060271">
    <property type="term" value="P:cilium assembly"/>
    <property type="evidence" value="ECO:0007669"/>
    <property type="project" value="InterPro"/>
</dbReference>
<organism evidence="4 5">
    <name type="scientific">Pristionchus entomophagus</name>
    <dbReference type="NCBI Taxonomy" id="358040"/>
    <lineage>
        <taxon>Eukaryota</taxon>
        <taxon>Metazoa</taxon>
        <taxon>Ecdysozoa</taxon>
        <taxon>Nematoda</taxon>
        <taxon>Chromadorea</taxon>
        <taxon>Rhabditida</taxon>
        <taxon>Rhabditina</taxon>
        <taxon>Diplogasteromorpha</taxon>
        <taxon>Diplogasteroidea</taxon>
        <taxon>Neodiplogasteridae</taxon>
        <taxon>Pristionchus</taxon>
    </lineage>
</organism>
<evidence type="ECO:0000313" key="5">
    <source>
        <dbReference type="Proteomes" id="UP001432027"/>
    </source>
</evidence>
<comment type="caution">
    <text evidence="4">The sequence shown here is derived from an EMBL/GenBank/DDBJ whole genome shotgun (WGS) entry which is preliminary data.</text>
</comment>
<proteinExistence type="predicted"/>
<dbReference type="PANTHER" id="PTHR33689">
    <property type="entry name" value="FAS-BINDING FACTOR 1"/>
    <property type="match status" value="1"/>
</dbReference>
<feature type="region of interest" description="Disordered" evidence="2">
    <location>
        <begin position="193"/>
        <end position="215"/>
    </location>
</feature>
<feature type="compositionally biased region" description="Low complexity" evidence="2">
    <location>
        <begin position="493"/>
        <end position="503"/>
    </location>
</feature>
<feature type="domain" description="Fas-binding factor 1 C-terminal" evidence="3">
    <location>
        <begin position="139"/>
        <end position="486"/>
    </location>
</feature>
<dbReference type="EMBL" id="BTSX01000006">
    <property type="protein sequence ID" value="GMT07259.1"/>
    <property type="molecule type" value="Genomic_DNA"/>
</dbReference>
<dbReference type="GO" id="GO:0090162">
    <property type="term" value="P:establishment of epithelial cell polarity"/>
    <property type="evidence" value="ECO:0007669"/>
    <property type="project" value="InterPro"/>
</dbReference>
<dbReference type="InterPro" id="IPR033561">
    <property type="entry name" value="FBF1"/>
</dbReference>
<evidence type="ECO:0000256" key="2">
    <source>
        <dbReference type="SAM" id="MobiDB-lite"/>
    </source>
</evidence>
<dbReference type="Proteomes" id="UP001432027">
    <property type="component" value="Unassembled WGS sequence"/>
</dbReference>
<keyword evidence="1" id="KW-0175">Coiled coil</keyword>
<feature type="region of interest" description="Disordered" evidence="2">
    <location>
        <begin position="460"/>
        <end position="513"/>
    </location>
</feature>
<feature type="coiled-coil region" evidence="1">
    <location>
        <begin position="343"/>
        <end position="370"/>
    </location>
</feature>
<evidence type="ECO:0000313" key="4">
    <source>
        <dbReference type="EMBL" id="GMT07259.1"/>
    </source>
</evidence>
<accession>A0AAV5ULP3</accession>
<dbReference type="InterPro" id="IPR049390">
    <property type="entry name" value="FBF1_C"/>
</dbReference>
<dbReference type="GO" id="GO:0005814">
    <property type="term" value="C:centriole"/>
    <property type="evidence" value="ECO:0007669"/>
    <property type="project" value="TreeGrafter"/>
</dbReference>
<feature type="region of interest" description="Disordered" evidence="2">
    <location>
        <begin position="1"/>
        <end position="146"/>
    </location>
</feature>
<feature type="compositionally biased region" description="Basic and acidic residues" evidence="2">
    <location>
        <begin position="478"/>
        <end position="491"/>
    </location>
</feature>
<dbReference type="AlphaFoldDB" id="A0AAV5ULP3"/>
<dbReference type="PANTHER" id="PTHR33689:SF1">
    <property type="entry name" value="FAS-BINDING FACTOR 1"/>
    <property type="match status" value="1"/>
</dbReference>
<sequence length="513" mass="58715">MQNLDDLDAALFGKSVPRGKSQPAAKTSTLDSLFSEPSRRPNTASAASKKPSVSFLDEITGDNPSKSSEKRTIDDIFNQAVPSRPTTSSGGGGGLFGNSRPSSIGGAARGGRRDREQRADTTPQVTPETAAPTSTVEISDGSGARAARLQDEIERLNREIVDIRRQKKEDEDGLIREWKEKIERMENELNEEIERLKTNHSKQTEKLKSESEEELNRMKETYSRQLEAVQSAVGQTRDVSEMMDKMDELSSTIARLAGEVTTVNDRTSIDKENALRTREDQLAMREEALDREKGRLEEEKRIIYELNSRLRDMTKDQEKTIEEEKWKAREEWNRLSAEKEVFRQDQKFVLERLERQKAELESTKSAFLREQHDLLVRVSNERVALDAERSEFASQRNVDLRRIREEAATLQSRSRNIQVADAHVEELKRFYYAKFKQLQELEASLMDECLELERIRGGTIPMESSSKMKASSLRKRSQNKEPEERESRNMRMIEIGAEENINGESEEETHQEG</sequence>
<dbReference type="GO" id="GO:0036064">
    <property type="term" value="C:ciliary basal body"/>
    <property type="evidence" value="ECO:0007669"/>
    <property type="project" value="TreeGrafter"/>
</dbReference>
<dbReference type="Pfam" id="PF21007">
    <property type="entry name" value="FBF1"/>
    <property type="match status" value="1"/>
</dbReference>
<name>A0AAV5ULP3_9BILA</name>
<feature type="compositionally biased region" description="Polar residues" evidence="2">
    <location>
        <begin position="120"/>
        <end position="137"/>
    </location>
</feature>
<dbReference type="GO" id="GO:0097539">
    <property type="term" value="C:ciliary transition fiber"/>
    <property type="evidence" value="ECO:0007669"/>
    <property type="project" value="InterPro"/>
</dbReference>
<keyword evidence="5" id="KW-1185">Reference proteome</keyword>
<evidence type="ECO:0000259" key="3">
    <source>
        <dbReference type="Pfam" id="PF21007"/>
    </source>
</evidence>
<gene>
    <name evidence="4" type="ORF">PENTCL1PPCAC_29433</name>
</gene>
<protein>
    <recommendedName>
        <fullName evidence="3">Fas-binding factor 1 C-terminal domain-containing protein</fullName>
    </recommendedName>
</protein>
<reference evidence="4" key="1">
    <citation type="submission" date="2023-10" db="EMBL/GenBank/DDBJ databases">
        <title>Genome assembly of Pristionchus species.</title>
        <authorList>
            <person name="Yoshida K."/>
            <person name="Sommer R.J."/>
        </authorList>
    </citation>
    <scope>NUCLEOTIDE SEQUENCE</scope>
    <source>
        <strain evidence="4">RS0144</strain>
    </source>
</reference>